<dbReference type="InterPro" id="IPR017441">
    <property type="entry name" value="Protein_kinase_ATP_BS"/>
</dbReference>
<dbReference type="Pfam" id="PF14432">
    <property type="entry name" value="DYW_deaminase"/>
    <property type="match status" value="1"/>
</dbReference>
<evidence type="ECO:0000256" key="7">
    <source>
        <dbReference type="ARBA" id="ARBA00022777"/>
    </source>
</evidence>
<evidence type="ECO:0000256" key="11">
    <source>
        <dbReference type="SAM" id="Coils"/>
    </source>
</evidence>
<dbReference type="InterPro" id="IPR059233">
    <property type="entry name" value="MobB_NdrA/B/Cbk1"/>
</dbReference>
<keyword evidence="3" id="KW-0597">Phosphoprotein</keyword>
<evidence type="ECO:0000256" key="9">
    <source>
        <dbReference type="PROSITE-ProRule" id="PRU00708"/>
    </source>
</evidence>
<dbReference type="InterPro" id="IPR046960">
    <property type="entry name" value="PPR_At4g14850-like_plant"/>
</dbReference>
<dbReference type="PROSITE" id="PS00107">
    <property type="entry name" value="PROTEIN_KINASE_ATP"/>
    <property type="match status" value="1"/>
</dbReference>
<dbReference type="Proteomes" id="UP000824890">
    <property type="component" value="Unassembled WGS sequence"/>
</dbReference>
<evidence type="ECO:0000256" key="8">
    <source>
        <dbReference type="ARBA" id="ARBA00022840"/>
    </source>
</evidence>
<evidence type="ECO:0000256" key="3">
    <source>
        <dbReference type="ARBA" id="ARBA00022553"/>
    </source>
</evidence>
<dbReference type="Pfam" id="PF00433">
    <property type="entry name" value="Pkinase_C"/>
    <property type="match status" value="1"/>
</dbReference>
<feature type="compositionally biased region" description="Basic and acidic residues" evidence="12">
    <location>
        <begin position="14"/>
        <end position="25"/>
    </location>
</feature>
<dbReference type="Gene3D" id="1.25.40.10">
    <property type="entry name" value="Tetratricopeptide repeat domain"/>
    <property type="match status" value="4"/>
</dbReference>
<keyword evidence="16" id="KW-1185">Reference proteome</keyword>
<feature type="compositionally biased region" description="Polar residues" evidence="12">
    <location>
        <begin position="523"/>
        <end position="533"/>
    </location>
</feature>
<evidence type="ECO:0000256" key="12">
    <source>
        <dbReference type="SAM" id="MobiDB-lite"/>
    </source>
</evidence>
<dbReference type="EMBL" id="JAGKQM010000007">
    <property type="protein sequence ID" value="KAH0917797.1"/>
    <property type="molecule type" value="Genomic_DNA"/>
</dbReference>
<keyword evidence="8 10" id="KW-0067">ATP-binding</keyword>
<comment type="caution">
    <text evidence="15">The sequence shown here is derived from an EMBL/GenBank/DDBJ whole genome shotgun (WGS) entry which is preliminary data.</text>
</comment>
<dbReference type="InterPro" id="IPR046848">
    <property type="entry name" value="E_motif"/>
</dbReference>
<dbReference type="PROSITE" id="PS51285">
    <property type="entry name" value="AGC_KINASE_CTER"/>
    <property type="match status" value="1"/>
</dbReference>
<keyword evidence="7" id="KW-0418">Kinase</keyword>
<dbReference type="Pfam" id="PF13041">
    <property type="entry name" value="PPR_2"/>
    <property type="match status" value="3"/>
</dbReference>
<dbReference type="PANTHER" id="PTHR47926">
    <property type="entry name" value="PENTATRICOPEPTIDE REPEAT-CONTAINING PROTEIN"/>
    <property type="match status" value="1"/>
</dbReference>
<feature type="repeat" description="PPR" evidence="9">
    <location>
        <begin position="1033"/>
        <end position="1067"/>
    </location>
</feature>
<evidence type="ECO:0000313" key="15">
    <source>
        <dbReference type="EMBL" id="KAH0917797.1"/>
    </source>
</evidence>
<keyword evidence="11" id="KW-0175">Coiled coil</keyword>
<dbReference type="Pfam" id="PF07189">
    <property type="entry name" value="SF3b10"/>
    <property type="match status" value="1"/>
</dbReference>
<keyword evidence="5" id="KW-0677">Repeat</keyword>
<dbReference type="PROSITE" id="PS51375">
    <property type="entry name" value="PPR"/>
    <property type="match status" value="3"/>
</dbReference>
<sequence length="1441" mass="164092">MDIVRGWLNKLKSKGKDKFSKKKETTTSNNVNEGSRTAGGEEAVSNVTKQKAAAAKQFIENHYKKQVQSQQQRQERRNMLENKLAAAEVSEEEQKNMLKDLEKKETEYMRRQRHKMGTDDFEPLTMIGKGAFGEVRICREKGTGHVYAMKKLKKSEMLRRGQVEHVKAERNLLAEVDSNCIVKLYCSFQDEEYLYLIMEYLPGGDMMTLLMRKDTLTEDEARFYVGETVLAIESIHKHNYIHRDIKPDNLLLDRSGHMKLSDFGLCKPLDCSILEEKDFTFAQNVSGALQSDGRPVASRRSRSQMEQLQNWQRNRRMLAYSTVGTPDYIAPEVLLKKGYGMECDWWSLGAIMYEMLVGFPPFYSDDPMTTCRKIVNWRNYLKFPEEVRLSPEAKDLICRLLCNVEQRLGTKGADEIKDHPWFVGVEWGKLYQMKAAFIPKVNDELDTQNFEKFDETDKQVSKVTRSGPWRKMLSSKDINFVGYTYKNVEIVEEDQLSGIAELKKKSTKPKRPSIKSLFEDESASSNTSHQGSFLNLLPQVPEKEGKSSSSGVRESTVFPRDPFDHLCGDREKGFKYYCSNSFRRARREAKLLETRERVGWYNLETHAKQLIDKSSGSEGRSSCFVPFSFFWKAIDGIEASDRFNINSQLEHLQAKYVGTGHADLSRFEWAVNIQRDSYASYIGHYPMLAYFAIAENESIGRERYNFMQNGTIKEQSLRLKTFTHSQRRMSSSSSSKALIKTLIKNPTRIRSKHQAKQLHAQFLRTQSLSHTSASVVISIYTNLKLLHEALLLFRTLESPPVLAWKSVIRCFTDQSLFSHALSSFVDMRASGRCPDHNVFPSVLKSCTMMSDLRLGESVHGYVVRLGLGCDLYTCNALMNMYAKLQGMGSKISAGKVFDEMPQRILDGETMSNALPSGIDSVRKVFELMPRKDVVSWNTIIAGYAQSGMYEDALRMVREMANEDIKPDAFTLSSVLPIFSEYVDVKRGKEIHGYVIRKGIDADVYIGSSLVDMYAKSARIEDSERVFSHLLRRDSISYNSLVAGYVQNGRYNEALKLFRQMVTAKVRPGPVAFSSVLPACAHLSTLHLGKQLHGYVLRGGYSDNIFIDSALVDMYSKCGSIKAARKIFDRMNVHDEVSWTAIIMGHALHGHGHEAVSLFEEMKLQGVKPNHVAFVAVLTACSHVGLVDEAWGYFNSMTEVYGLNHELEHYAAVADLLGRAGKLEEAYDFISNMRVEPTGSVWSTLLSSCSVHKNLELAEKVAEKIFAVDSENMGACVLMCNMYASNGRWKEMAKLRLRMKKLGMRKKPACSWIEFKDKTHGFVSGDRSHSSMERINEFLEAVMEQMEREGYVADTSGVLHDVDEEHKRELLFGHSERLAVAFGIINTEPGTTIRVTKNIRICRDCHVAIKFISKITEREIIVRDNSRFHHFNRGSCSCGDYW</sequence>
<proteinExistence type="inferred from homology"/>
<dbReference type="SUPFAM" id="SSF56112">
    <property type="entry name" value="Protein kinase-like (PK-like)"/>
    <property type="match status" value="1"/>
</dbReference>
<dbReference type="PROSITE" id="PS50011">
    <property type="entry name" value="PROTEIN_KINASE_DOM"/>
    <property type="match status" value="1"/>
</dbReference>
<dbReference type="PANTHER" id="PTHR47926:SF518">
    <property type="entry name" value="(WILD MALAYSIAN BANANA) HYPOTHETICAL PROTEIN"/>
    <property type="match status" value="1"/>
</dbReference>
<evidence type="ECO:0000256" key="5">
    <source>
        <dbReference type="ARBA" id="ARBA00022737"/>
    </source>
</evidence>
<evidence type="ECO:0000256" key="10">
    <source>
        <dbReference type="PROSITE-ProRule" id="PRU10141"/>
    </source>
</evidence>
<evidence type="ECO:0000256" key="2">
    <source>
        <dbReference type="ARBA" id="ARBA00022527"/>
    </source>
</evidence>
<dbReference type="Pfam" id="PF00069">
    <property type="entry name" value="Pkinase"/>
    <property type="match status" value="2"/>
</dbReference>
<dbReference type="SMART" id="SM00220">
    <property type="entry name" value="S_TKc"/>
    <property type="match status" value="1"/>
</dbReference>
<evidence type="ECO:0000256" key="6">
    <source>
        <dbReference type="ARBA" id="ARBA00022741"/>
    </source>
</evidence>
<feature type="repeat" description="PPR" evidence="9">
    <location>
        <begin position="1134"/>
        <end position="1168"/>
    </location>
</feature>
<evidence type="ECO:0000259" key="14">
    <source>
        <dbReference type="PROSITE" id="PS51285"/>
    </source>
</evidence>
<dbReference type="CDD" id="cd21742">
    <property type="entry name" value="MobB_NDR_LATS-like"/>
    <property type="match status" value="1"/>
</dbReference>
<reference evidence="15 16" key="1">
    <citation type="submission" date="2021-05" db="EMBL/GenBank/DDBJ databases">
        <title>Genome Assembly of Synthetic Allotetraploid Brassica napus Reveals Homoeologous Exchanges between Subgenomes.</title>
        <authorList>
            <person name="Davis J.T."/>
        </authorList>
    </citation>
    <scope>NUCLEOTIDE SEQUENCE [LARGE SCALE GENOMIC DNA]</scope>
    <source>
        <strain evidence="16">cv. Da-Ae</strain>
        <tissue evidence="15">Seedling</tissue>
    </source>
</reference>
<dbReference type="InterPro" id="IPR008271">
    <property type="entry name" value="Ser/Thr_kinase_AS"/>
</dbReference>
<gene>
    <name evidence="15" type="ORF">HID58_025457</name>
</gene>
<name>A0ABQ8CLS3_BRANA</name>
<dbReference type="CDD" id="cd05599">
    <property type="entry name" value="STKc_NDR_like"/>
    <property type="match status" value="1"/>
</dbReference>
<dbReference type="InterPro" id="IPR032867">
    <property type="entry name" value="DYW_dom"/>
</dbReference>
<dbReference type="InterPro" id="IPR011009">
    <property type="entry name" value="Kinase-like_dom_sf"/>
</dbReference>
<feature type="coiled-coil region" evidence="11">
    <location>
        <begin position="77"/>
        <end position="111"/>
    </location>
</feature>
<dbReference type="InterPro" id="IPR009846">
    <property type="entry name" value="SF3b5/RDS3-10"/>
</dbReference>
<keyword evidence="4" id="KW-0808">Transferase</keyword>
<evidence type="ECO:0000256" key="1">
    <source>
        <dbReference type="ARBA" id="ARBA00006643"/>
    </source>
</evidence>
<dbReference type="Gene3D" id="1.10.510.10">
    <property type="entry name" value="Transferase(Phosphotransferase) domain 1"/>
    <property type="match status" value="2"/>
</dbReference>
<feature type="repeat" description="PPR" evidence="9">
    <location>
        <begin position="932"/>
        <end position="966"/>
    </location>
</feature>
<dbReference type="Pfam" id="PF20431">
    <property type="entry name" value="E_motif"/>
    <property type="match status" value="1"/>
</dbReference>
<dbReference type="InterPro" id="IPR017892">
    <property type="entry name" value="Pkinase_C"/>
</dbReference>
<dbReference type="InterPro" id="IPR000719">
    <property type="entry name" value="Prot_kinase_dom"/>
</dbReference>
<dbReference type="SMART" id="SM00133">
    <property type="entry name" value="S_TK_X"/>
    <property type="match status" value="1"/>
</dbReference>
<dbReference type="PROSITE" id="PS00108">
    <property type="entry name" value="PROTEIN_KINASE_ST"/>
    <property type="match status" value="1"/>
</dbReference>
<dbReference type="Gene3D" id="3.30.200.20">
    <property type="entry name" value="Phosphorylase Kinase, domain 1"/>
    <property type="match status" value="2"/>
</dbReference>
<dbReference type="InterPro" id="IPR011990">
    <property type="entry name" value="TPR-like_helical_dom_sf"/>
</dbReference>
<keyword evidence="6 10" id="KW-0547">Nucleotide-binding</keyword>
<evidence type="ECO:0000256" key="4">
    <source>
        <dbReference type="ARBA" id="ARBA00022679"/>
    </source>
</evidence>
<comment type="similarity">
    <text evidence="1">Belongs to the PPR family. PCMP-H subfamily.</text>
</comment>
<evidence type="ECO:0000259" key="13">
    <source>
        <dbReference type="PROSITE" id="PS50011"/>
    </source>
</evidence>
<feature type="domain" description="Protein kinase" evidence="13">
    <location>
        <begin position="121"/>
        <end position="422"/>
    </location>
</feature>
<dbReference type="InterPro" id="IPR000961">
    <property type="entry name" value="AGC-kinase_C"/>
</dbReference>
<protein>
    <submittedName>
        <fullName evidence="15">Uncharacterized protein</fullName>
    </submittedName>
</protein>
<dbReference type="NCBIfam" id="TIGR00756">
    <property type="entry name" value="PPR"/>
    <property type="match status" value="3"/>
</dbReference>
<accession>A0ABQ8CLS3</accession>
<feature type="binding site" evidence="10">
    <location>
        <position position="150"/>
    </location>
    <ligand>
        <name>ATP</name>
        <dbReference type="ChEBI" id="CHEBI:30616"/>
    </ligand>
</feature>
<feature type="domain" description="AGC-kinase C-terminal" evidence="14">
    <location>
        <begin position="423"/>
        <end position="495"/>
    </location>
</feature>
<feature type="region of interest" description="Disordered" evidence="12">
    <location>
        <begin position="14"/>
        <end position="48"/>
    </location>
</feature>
<feature type="region of interest" description="Disordered" evidence="12">
    <location>
        <begin position="519"/>
        <end position="556"/>
    </location>
</feature>
<dbReference type="InterPro" id="IPR002885">
    <property type="entry name" value="PPR_rpt"/>
</dbReference>
<organism evidence="15 16">
    <name type="scientific">Brassica napus</name>
    <name type="common">Rape</name>
    <dbReference type="NCBI Taxonomy" id="3708"/>
    <lineage>
        <taxon>Eukaryota</taxon>
        <taxon>Viridiplantae</taxon>
        <taxon>Streptophyta</taxon>
        <taxon>Embryophyta</taxon>
        <taxon>Tracheophyta</taxon>
        <taxon>Spermatophyta</taxon>
        <taxon>Magnoliopsida</taxon>
        <taxon>eudicotyledons</taxon>
        <taxon>Gunneridae</taxon>
        <taxon>Pentapetalae</taxon>
        <taxon>rosids</taxon>
        <taxon>malvids</taxon>
        <taxon>Brassicales</taxon>
        <taxon>Brassicaceae</taxon>
        <taxon>Brassiceae</taxon>
        <taxon>Brassica</taxon>
    </lineage>
</organism>
<evidence type="ECO:0000313" key="16">
    <source>
        <dbReference type="Proteomes" id="UP000824890"/>
    </source>
</evidence>
<keyword evidence="2" id="KW-0723">Serine/threonine-protein kinase</keyword>
<dbReference type="Pfam" id="PF01535">
    <property type="entry name" value="PPR"/>
    <property type="match status" value="1"/>
</dbReference>